<dbReference type="GO" id="GO:0019789">
    <property type="term" value="F:SUMO transferase activity"/>
    <property type="evidence" value="ECO:0007669"/>
    <property type="project" value="UniProtKB-ARBA"/>
</dbReference>
<evidence type="ECO:0000256" key="12">
    <source>
        <dbReference type="RuleBase" id="RU362109"/>
    </source>
</evidence>
<comment type="subcellular location">
    <subcellularLocation>
        <location evidence="1">Nucleus</location>
    </subcellularLocation>
</comment>
<evidence type="ECO:0000256" key="6">
    <source>
        <dbReference type="ARBA" id="ARBA00022840"/>
    </source>
</evidence>
<keyword evidence="3" id="KW-0808">Transferase</keyword>
<evidence type="ECO:0000256" key="1">
    <source>
        <dbReference type="ARBA" id="ARBA00004123"/>
    </source>
</evidence>
<dbReference type="STRING" id="857566.A0A1E3PGH9"/>
<sequence length="158" mass="17820">MSALCLNRLQEERKQWRKTHPFGFFAKPKKDANGGLNLQEWSVGIPGKEGTPWEGAVFPLSISFPDDYPSKPPKCKFDAGFFHPNIYPSGTVCLSILNEGEGWRPAITLKTIVQGIQALLNDPNPNSPAQSDAYNMFRRDKIQYEKMVREQAKKYASS</sequence>
<comment type="similarity">
    <text evidence="12">Belongs to the ubiquitin-conjugating enzyme family.</text>
</comment>
<accession>A0A1E3PGH9</accession>
<evidence type="ECO:0000256" key="11">
    <source>
        <dbReference type="PROSITE-ProRule" id="PRU10133"/>
    </source>
</evidence>
<dbReference type="AlphaFoldDB" id="A0A1E3PGH9"/>
<dbReference type="PANTHER" id="PTHR24067">
    <property type="entry name" value="UBIQUITIN-CONJUGATING ENZYME E2"/>
    <property type="match status" value="1"/>
</dbReference>
<name>A0A1E3PGH9_9ASCO</name>
<dbReference type="CDD" id="cd23798">
    <property type="entry name" value="UBCc_UBE2I"/>
    <property type="match status" value="1"/>
</dbReference>
<evidence type="ECO:0000259" key="13">
    <source>
        <dbReference type="PROSITE" id="PS50127"/>
    </source>
</evidence>
<evidence type="ECO:0000313" key="14">
    <source>
        <dbReference type="EMBL" id="ODQ63967.1"/>
    </source>
</evidence>
<evidence type="ECO:0000256" key="4">
    <source>
        <dbReference type="ARBA" id="ARBA00022741"/>
    </source>
</evidence>
<organism evidence="14 15">
    <name type="scientific">Nadsonia fulvescens var. elongata DSM 6958</name>
    <dbReference type="NCBI Taxonomy" id="857566"/>
    <lineage>
        <taxon>Eukaryota</taxon>
        <taxon>Fungi</taxon>
        <taxon>Dikarya</taxon>
        <taxon>Ascomycota</taxon>
        <taxon>Saccharomycotina</taxon>
        <taxon>Dipodascomycetes</taxon>
        <taxon>Dipodascales</taxon>
        <taxon>Dipodascales incertae sedis</taxon>
        <taxon>Nadsonia</taxon>
    </lineage>
</organism>
<evidence type="ECO:0000256" key="9">
    <source>
        <dbReference type="ARBA" id="ARBA00044296"/>
    </source>
</evidence>
<dbReference type="Gene3D" id="3.10.110.10">
    <property type="entry name" value="Ubiquitin Conjugating Enzyme"/>
    <property type="match status" value="1"/>
</dbReference>
<gene>
    <name evidence="14" type="ORF">NADFUDRAFT_37475</name>
</gene>
<dbReference type="PROSITE" id="PS50127">
    <property type="entry name" value="UBC_2"/>
    <property type="match status" value="1"/>
</dbReference>
<dbReference type="GO" id="GO:0005634">
    <property type="term" value="C:nucleus"/>
    <property type="evidence" value="ECO:0007669"/>
    <property type="project" value="UniProtKB-SubCell"/>
</dbReference>
<dbReference type="OrthoDB" id="6600758at2759"/>
<evidence type="ECO:0000313" key="15">
    <source>
        <dbReference type="Proteomes" id="UP000095009"/>
    </source>
</evidence>
<dbReference type="InterPro" id="IPR050113">
    <property type="entry name" value="Ub_conjugating_enzyme"/>
</dbReference>
<dbReference type="GO" id="GO:0016925">
    <property type="term" value="P:protein sumoylation"/>
    <property type="evidence" value="ECO:0007669"/>
    <property type="project" value="UniProtKB-ARBA"/>
</dbReference>
<evidence type="ECO:0000256" key="7">
    <source>
        <dbReference type="ARBA" id="ARBA00023242"/>
    </source>
</evidence>
<protein>
    <recommendedName>
        <fullName evidence="8">SUMO-conjugating enzyme UBC9</fullName>
    </recommendedName>
    <alternativeName>
        <fullName evidence="9">Ubiquitin carrier protein 9</fullName>
    </alternativeName>
    <alternativeName>
        <fullName evidence="10">Ubiquitin-conjugating enzyme E2-18 kDa</fullName>
    </alternativeName>
</protein>
<evidence type="ECO:0000256" key="8">
    <source>
        <dbReference type="ARBA" id="ARBA00039165"/>
    </source>
</evidence>
<dbReference type="PROSITE" id="PS00183">
    <property type="entry name" value="UBC_1"/>
    <property type="match status" value="1"/>
</dbReference>
<evidence type="ECO:0000256" key="3">
    <source>
        <dbReference type="ARBA" id="ARBA00022679"/>
    </source>
</evidence>
<dbReference type="SUPFAM" id="SSF54495">
    <property type="entry name" value="UBC-like"/>
    <property type="match status" value="1"/>
</dbReference>
<comment type="pathway">
    <text evidence="2">Protein modification; protein sumoylation.</text>
</comment>
<dbReference type="GO" id="GO:0005694">
    <property type="term" value="C:chromosome"/>
    <property type="evidence" value="ECO:0007669"/>
    <property type="project" value="UniProtKB-ARBA"/>
</dbReference>
<dbReference type="SMART" id="SM00212">
    <property type="entry name" value="UBCc"/>
    <property type="match status" value="1"/>
</dbReference>
<feature type="domain" description="UBC core" evidence="13">
    <location>
        <begin position="4"/>
        <end position="157"/>
    </location>
</feature>
<keyword evidence="7" id="KW-0539">Nucleus</keyword>
<dbReference type="InterPro" id="IPR000608">
    <property type="entry name" value="UBC"/>
</dbReference>
<dbReference type="Proteomes" id="UP000095009">
    <property type="component" value="Unassembled WGS sequence"/>
</dbReference>
<reference evidence="14 15" key="1">
    <citation type="journal article" date="2016" name="Proc. Natl. Acad. Sci. U.S.A.">
        <title>Comparative genomics of biotechnologically important yeasts.</title>
        <authorList>
            <person name="Riley R."/>
            <person name="Haridas S."/>
            <person name="Wolfe K.H."/>
            <person name="Lopes M.R."/>
            <person name="Hittinger C.T."/>
            <person name="Goeker M."/>
            <person name="Salamov A.A."/>
            <person name="Wisecaver J.H."/>
            <person name="Long T.M."/>
            <person name="Calvey C.H."/>
            <person name="Aerts A.L."/>
            <person name="Barry K.W."/>
            <person name="Choi C."/>
            <person name="Clum A."/>
            <person name="Coughlan A.Y."/>
            <person name="Deshpande S."/>
            <person name="Douglass A.P."/>
            <person name="Hanson S.J."/>
            <person name="Klenk H.-P."/>
            <person name="LaButti K.M."/>
            <person name="Lapidus A."/>
            <person name="Lindquist E.A."/>
            <person name="Lipzen A.M."/>
            <person name="Meier-Kolthoff J.P."/>
            <person name="Ohm R.A."/>
            <person name="Otillar R.P."/>
            <person name="Pangilinan J.L."/>
            <person name="Peng Y."/>
            <person name="Rokas A."/>
            <person name="Rosa C.A."/>
            <person name="Scheuner C."/>
            <person name="Sibirny A.A."/>
            <person name="Slot J.C."/>
            <person name="Stielow J.B."/>
            <person name="Sun H."/>
            <person name="Kurtzman C.P."/>
            <person name="Blackwell M."/>
            <person name="Grigoriev I.V."/>
            <person name="Jeffries T.W."/>
        </authorList>
    </citation>
    <scope>NUCLEOTIDE SEQUENCE [LARGE SCALE GENOMIC DNA]</scope>
    <source>
        <strain evidence="14 15">DSM 6958</strain>
    </source>
</reference>
<keyword evidence="6 12" id="KW-0067">ATP-binding</keyword>
<evidence type="ECO:0000256" key="5">
    <source>
        <dbReference type="ARBA" id="ARBA00022786"/>
    </source>
</evidence>
<keyword evidence="5 12" id="KW-0833">Ubl conjugation pathway</keyword>
<keyword evidence="15" id="KW-1185">Reference proteome</keyword>
<evidence type="ECO:0000256" key="10">
    <source>
        <dbReference type="ARBA" id="ARBA00081544"/>
    </source>
</evidence>
<dbReference type="InterPro" id="IPR023313">
    <property type="entry name" value="UBQ-conjugating_AS"/>
</dbReference>
<dbReference type="FunFam" id="3.10.110.10:FF:000035">
    <property type="entry name" value="SUMO-conjugating enzyme ubc9"/>
    <property type="match status" value="1"/>
</dbReference>
<dbReference type="InterPro" id="IPR016135">
    <property type="entry name" value="UBQ-conjugating_enzyme/RWD"/>
</dbReference>
<evidence type="ECO:0000256" key="2">
    <source>
        <dbReference type="ARBA" id="ARBA00004718"/>
    </source>
</evidence>
<feature type="active site" description="Glycyl thioester intermediate" evidence="11">
    <location>
        <position position="93"/>
    </location>
</feature>
<dbReference type="EMBL" id="KV454413">
    <property type="protein sequence ID" value="ODQ63967.1"/>
    <property type="molecule type" value="Genomic_DNA"/>
</dbReference>
<keyword evidence="4 12" id="KW-0547">Nucleotide-binding</keyword>
<proteinExistence type="inferred from homology"/>
<dbReference type="GO" id="GO:0005524">
    <property type="term" value="F:ATP binding"/>
    <property type="evidence" value="ECO:0007669"/>
    <property type="project" value="UniProtKB-UniRule"/>
</dbReference>
<dbReference type="Pfam" id="PF00179">
    <property type="entry name" value="UQ_con"/>
    <property type="match status" value="1"/>
</dbReference>